<proteinExistence type="inferred from homology"/>
<keyword evidence="4 5" id="KW-0408">Iron</keyword>
<dbReference type="PANTHER" id="PTHR10543">
    <property type="entry name" value="BETA-CAROTENE DIOXYGENASE"/>
    <property type="match status" value="1"/>
</dbReference>
<evidence type="ECO:0000313" key="8">
    <source>
        <dbReference type="Proteomes" id="UP000678393"/>
    </source>
</evidence>
<dbReference type="EMBL" id="CAJHNH020000076">
    <property type="protein sequence ID" value="CAG5115115.1"/>
    <property type="molecule type" value="Genomic_DNA"/>
</dbReference>
<feature type="binding site" evidence="5">
    <location>
        <position position="535"/>
    </location>
    <ligand>
        <name>Fe cation</name>
        <dbReference type="ChEBI" id="CHEBI:24875"/>
        <note>catalytic</note>
    </ligand>
</feature>
<evidence type="ECO:0000256" key="2">
    <source>
        <dbReference type="ARBA" id="ARBA00022723"/>
    </source>
</evidence>
<dbReference type="Proteomes" id="UP000678393">
    <property type="component" value="Unassembled WGS sequence"/>
</dbReference>
<feature type="binding site" evidence="5">
    <location>
        <position position="254"/>
    </location>
    <ligand>
        <name>Fe cation</name>
        <dbReference type="ChEBI" id="CHEBI:24875"/>
        <note>catalytic</note>
    </ligand>
</feature>
<evidence type="ECO:0000256" key="5">
    <source>
        <dbReference type="PIRSR" id="PIRSR604294-1"/>
    </source>
</evidence>
<reference evidence="7" key="1">
    <citation type="submission" date="2021-04" db="EMBL/GenBank/DDBJ databases">
        <authorList>
            <consortium name="Molecular Ecology Group"/>
        </authorList>
    </citation>
    <scope>NUCLEOTIDE SEQUENCE</scope>
</reference>
<dbReference type="PANTHER" id="PTHR10543:SF24">
    <property type="entry name" value="CAROTENOID ISOMEROOXYGENASE"/>
    <property type="match status" value="1"/>
</dbReference>
<comment type="similarity">
    <text evidence="1">Belongs to the carotenoid oxygenase family.</text>
</comment>
<gene>
    <name evidence="7" type="ORF">CUNI_LOCUS673</name>
</gene>
<keyword evidence="2 5" id="KW-0479">Metal-binding</keyword>
<keyword evidence="3" id="KW-0560">Oxidoreductase</keyword>
<comment type="cofactor">
    <cofactor evidence="5">
        <name>Fe(2+)</name>
        <dbReference type="ChEBI" id="CHEBI:29033"/>
    </cofactor>
    <text evidence="5">Binds 1 Fe(2+) ion per subunit.</text>
</comment>
<comment type="caution">
    <text evidence="7">The sequence shown here is derived from an EMBL/GenBank/DDBJ whole genome shotgun (WGS) entry which is preliminary data.</text>
</comment>
<dbReference type="GO" id="GO:0046872">
    <property type="term" value="F:metal ion binding"/>
    <property type="evidence" value="ECO:0007669"/>
    <property type="project" value="UniProtKB-KW"/>
</dbReference>
<sequence length="546" mass="61676">MSTKTKQRVPGPEEPSPDNSWPAYFTLDSSATLKDPVQLQIQGTIPKWLTGSLYRNGSGVFKIGNTQFKHVFDGFAVLSRWTIKDGEVSFQSSVLDTESYRKSQKLNKIAGSAFGTYFPDPCRTIFNAHATSFFPLPVSAKDNTNVNIIKFADKFFALTESVVLQEVNPKSLLRNETIDIGESAVLHMGTAHPHVDPDDGNMIYVGTYLANYSKAFKFFRVPAKIPPGETNPFMTAQFIGSIESRWKIHIGYTHSFGLTKNYIVYFELPTAFNSLKVFTVGMSRDTIESTMKNYPDEPIKIHILNKITGERIPITYYAPHGFVFHFINCYEEDGCIICDVCLYDSGQVVKDFYLDEILNRQQNKIPFKGRFGRFVLPLRLNEVKNGENLVALPTSGAKATLRQNDKNVVDVLRDFTFFDDVYFDLPRINSEYNTRNYRYVYGCSIFNTDLARLVKFDLVTKQVLDWRCGDGHSPGEPVFVKSPNAEKEDDGVILSTIMARNASESSYLLVLDASTFKEIGRAVVPSSIKVNFSFHGDFYKNQLSDS</sequence>
<dbReference type="GO" id="GO:0016121">
    <property type="term" value="P:carotene catabolic process"/>
    <property type="evidence" value="ECO:0007669"/>
    <property type="project" value="TreeGrafter"/>
</dbReference>
<dbReference type="Pfam" id="PF03055">
    <property type="entry name" value="RPE65"/>
    <property type="match status" value="1"/>
</dbReference>
<accession>A0A8S3YHW1</accession>
<evidence type="ECO:0000256" key="1">
    <source>
        <dbReference type="ARBA" id="ARBA00006787"/>
    </source>
</evidence>
<dbReference type="GO" id="GO:0010436">
    <property type="term" value="F:carotenoid dioxygenase activity"/>
    <property type="evidence" value="ECO:0007669"/>
    <property type="project" value="TreeGrafter"/>
</dbReference>
<evidence type="ECO:0000256" key="4">
    <source>
        <dbReference type="ARBA" id="ARBA00023004"/>
    </source>
</evidence>
<feature type="binding site" evidence="5">
    <location>
        <position position="192"/>
    </location>
    <ligand>
        <name>Fe cation</name>
        <dbReference type="ChEBI" id="CHEBI:24875"/>
        <note>catalytic</note>
    </ligand>
</feature>
<evidence type="ECO:0000313" key="7">
    <source>
        <dbReference type="EMBL" id="CAG5115115.1"/>
    </source>
</evidence>
<evidence type="ECO:0000256" key="3">
    <source>
        <dbReference type="ARBA" id="ARBA00023002"/>
    </source>
</evidence>
<organism evidence="7 8">
    <name type="scientific">Candidula unifasciata</name>
    <dbReference type="NCBI Taxonomy" id="100452"/>
    <lineage>
        <taxon>Eukaryota</taxon>
        <taxon>Metazoa</taxon>
        <taxon>Spiralia</taxon>
        <taxon>Lophotrochozoa</taxon>
        <taxon>Mollusca</taxon>
        <taxon>Gastropoda</taxon>
        <taxon>Heterobranchia</taxon>
        <taxon>Euthyneura</taxon>
        <taxon>Panpulmonata</taxon>
        <taxon>Eupulmonata</taxon>
        <taxon>Stylommatophora</taxon>
        <taxon>Helicina</taxon>
        <taxon>Helicoidea</taxon>
        <taxon>Geomitridae</taxon>
        <taxon>Candidula</taxon>
    </lineage>
</organism>
<dbReference type="OrthoDB" id="407010at2759"/>
<dbReference type="AlphaFoldDB" id="A0A8S3YHW1"/>
<protein>
    <submittedName>
        <fullName evidence="7">Uncharacterized protein</fullName>
    </submittedName>
</protein>
<feature type="binding site" evidence="5">
    <location>
        <position position="325"/>
    </location>
    <ligand>
        <name>Fe cation</name>
        <dbReference type="ChEBI" id="CHEBI:24875"/>
        <note>catalytic</note>
    </ligand>
</feature>
<feature type="region of interest" description="Disordered" evidence="6">
    <location>
        <begin position="1"/>
        <end position="21"/>
    </location>
</feature>
<keyword evidence="8" id="KW-1185">Reference proteome</keyword>
<dbReference type="InterPro" id="IPR004294">
    <property type="entry name" value="Carotenoid_Oase"/>
</dbReference>
<evidence type="ECO:0000256" key="6">
    <source>
        <dbReference type="SAM" id="MobiDB-lite"/>
    </source>
</evidence>
<name>A0A8S3YHW1_9EUPU</name>